<dbReference type="InterPro" id="IPR028082">
    <property type="entry name" value="Peripla_BP_I"/>
</dbReference>
<proteinExistence type="predicted"/>
<dbReference type="SMART" id="SM00354">
    <property type="entry name" value="HTH_LACI"/>
    <property type="match status" value="1"/>
</dbReference>
<comment type="caution">
    <text evidence="5">The sequence shown here is derived from an EMBL/GenBank/DDBJ whole genome shotgun (WGS) entry which is preliminary data.</text>
</comment>
<evidence type="ECO:0000256" key="1">
    <source>
        <dbReference type="ARBA" id="ARBA00023015"/>
    </source>
</evidence>
<dbReference type="InterPro" id="IPR046335">
    <property type="entry name" value="LacI/GalR-like_sensor"/>
</dbReference>
<dbReference type="Pfam" id="PF13377">
    <property type="entry name" value="Peripla_BP_3"/>
    <property type="match status" value="1"/>
</dbReference>
<dbReference type="PANTHER" id="PTHR30146">
    <property type="entry name" value="LACI-RELATED TRANSCRIPTIONAL REPRESSOR"/>
    <property type="match status" value="1"/>
</dbReference>
<dbReference type="Proteomes" id="UP000054396">
    <property type="component" value="Unassembled WGS sequence"/>
</dbReference>
<keyword evidence="3" id="KW-0804">Transcription</keyword>
<sequence length="339" mass="36940">MAQGDKKKVTLKDVSKASGLSLITVSRALRQPETVHADTRAKIQRTIDEIGYIPNLTARSLVSQRSDMIGVVVPILASSLFADFAQGVSRVLEPKKQQMLLAVSNWSPQKEEEAVRTFLARQADAIILTGFSHTDTARKLLERFSGPVIEAWNLRDAVIDTAVGFDNYGAAVEMTRYLIGRGYRDIVMVGGSSHNNDQAEDRTRGFVDAMRNAGRSVTEDTIIEFDNPATIEGGVALIPELLNRRQKPDAIFFLAELPAHGAMLWCMSNGVRVPQDVAIAGFGDLSLSALLPVPMTTVQIKGRAIGETSARLVMDRLEGGAEGAPTHDIGYHLQIREST</sequence>
<evidence type="ECO:0000313" key="5">
    <source>
        <dbReference type="EMBL" id="KUF08682.1"/>
    </source>
</evidence>
<dbReference type="CDD" id="cd01575">
    <property type="entry name" value="PBP1_GntR"/>
    <property type="match status" value="1"/>
</dbReference>
<dbReference type="SUPFAM" id="SSF53822">
    <property type="entry name" value="Periplasmic binding protein-like I"/>
    <property type="match status" value="1"/>
</dbReference>
<keyword evidence="1" id="KW-0805">Transcription regulation</keyword>
<keyword evidence="6" id="KW-1185">Reference proteome</keyword>
<evidence type="ECO:0000259" key="4">
    <source>
        <dbReference type="PROSITE" id="PS50932"/>
    </source>
</evidence>
<gene>
    <name evidence="5" type="ORF">AVJ23_21515</name>
</gene>
<keyword evidence="2" id="KW-0238">DNA-binding</keyword>
<protein>
    <recommendedName>
        <fullName evidence="4">HTH lacI-type domain-containing protein</fullName>
    </recommendedName>
</protein>
<dbReference type="Pfam" id="PF00356">
    <property type="entry name" value="LacI"/>
    <property type="match status" value="1"/>
</dbReference>
<organism evidence="5 6">
    <name type="scientific">Pseudoponticoccus marisrubri</name>
    <dbReference type="NCBI Taxonomy" id="1685382"/>
    <lineage>
        <taxon>Bacteria</taxon>
        <taxon>Pseudomonadati</taxon>
        <taxon>Pseudomonadota</taxon>
        <taxon>Alphaproteobacteria</taxon>
        <taxon>Rhodobacterales</taxon>
        <taxon>Roseobacteraceae</taxon>
        <taxon>Pseudoponticoccus</taxon>
    </lineage>
</organism>
<evidence type="ECO:0000256" key="3">
    <source>
        <dbReference type="ARBA" id="ARBA00023163"/>
    </source>
</evidence>
<dbReference type="AlphaFoldDB" id="A0A0W7WDM5"/>
<dbReference type="PROSITE" id="PS50932">
    <property type="entry name" value="HTH_LACI_2"/>
    <property type="match status" value="1"/>
</dbReference>
<name>A0A0W7WDM5_9RHOB</name>
<dbReference type="InterPro" id="IPR000843">
    <property type="entry name" value="HTH_LacI"/>
</dbReference>
<accession>A0A0W7WDM5</accession>
<evidence type="ECO:0000313" key="6">
    <source>
        <dbReference type="Proteomes" id="UP000054396"/>
    </source>
</evidence>
<reference evidence="5 6" key="1">
    <citation type="submission" date="2015-12" db="EMBL/GenBank/DDBJ databases">
        <authorList>
            <person name="Shamseldin A."/>
            <person name="Moawad H."/>
            <person name="Abd El-Rahim W.M."/>
            <person name="Sadowsky M.J."/>
        </authorList>
    </citation>
    <scope>NUCLEOTIDE SEQUENCE [LARGE SCALE GENOMIC DNA]</scope>
    <source>
        <strain evidence="5 6">SJ5A-1</strain>
    </source>
</reference>
<dbReference type="PANTHER" id="PTHR30146:SF33">
    <property type="entry name" value="TRANSCRIPTIONAL REGULATOR"/>
    <property type="match status" value="1"/>
</dbReference>
<dbReference type="Gene3D" id="3.40.50.2300">
    <property type="match status" value="2"/>
</dbReference>
<feature type="domain" description="HTH lacI-type" evidence="4">
    <location>
        <begin position="9"/>
        <end position="63"/>
    </location>
</feature>
<dbReference type="CDD" id="cd01392">
    <property type="entry name" value="HTH_LacI"/>
    <property type="match status" value="1"/>
</dbReference>
<dbReference type="Gene3D" id="1.10.260.40">
    <property type="entry name" value="lambda repressor-like DNA-binding domains"/>
    <property type="match status" value="1"/>
</dbReference>
<dbReference type="EMBL" id="LPXO01000028">
    <property type="protein sequence ID" value="KUF08682.1"/>
    <property type="molecule type" value="Genomic_DNA"/>
</dbReference>
<dbReference type="InterPro" id="IPR010982">
    <property type="entry name" value="Lambda_DNA-bd_dom_sf"/>
</dbReference>
<dbReference type="SUPFAM" id="SSF47413">
    <property type="entry name" value="lambda repressor-like DNA-binding domains"/>
    <property type="match status" value="1"/>
</dbReference>
<dbReference type="GO" id="GO:0003700">
    <property type="term" value="F:DNA-binding transcription factor activity"/>
    <property type="evidence" value="ECO:0007669"/>
    <property type="project" value="TreeGrafter"/>
</dbReference>
<dbReference type="GO" id="GO:0000976">
    <property type="term" value="F:transcription cis-regulatory region binding"/>
    <property type="evidence" value="ECO:0007669"/>
    <property type="project" value="TreeGrafter"/>
</dbReference>
<dbReference type="STRING" id="1685382.AVJ23_21515"/>
<dbReference type="RefSeq" id="WP_058864299.1">
    <property type="nucleotide sequence ID" value="NZ_LPXO01000028.1"/>
</dbReference>
<evidence type="ECO:0000256" key="2">
    <source>
        <dbReference type="ARBA" id="ARBA00023125"/>
    </source>
</evidence>